<dbReference type="Gene3D" id="2.70.98.70">
    <property type="match status" value="1"/>
</dbReference>
<proteinExistence type="predicted"/>
<dbReference type="PANTHER" id="PTHR38045:SF1">
    <property type="entry name" value="HEPARINASE II_III-LIKE PROTEIN"/>
    <property type="match status" value="1"/>
</dbReference>
<evidence type="ECO:0000313" key="4">
    <source>
        <dbReference type="Proteomes" id="UP000295636"/>
    </source>
</evidence>
<dbReference type="SUPFAM" id="SSF48230">
    <property type="entry name" value="Chondroitin AC/alginate lyase"/>
    <property type="match status" value="1"/>
</dbReference>
<feature type="domain" description="Heparinase II/III-like C-terminal" evidence="2">
    <location>
        <begin position="412"/>
        <end position="547"/>
    </location>
</feature>
<dbReference type="RefSeq" id="WP_133236372.1">
    <property type="nucleotide sequence ID" value="NZ_SMRT01000029.1"/>
</dbReference>
<dbReference type="AlphaFoldDB" id="A0A4R5K803"/>
<dbReference type="InterPro" id="IPR012480">
    <property type="entry name" value="Hepar_II_III_C"/>
</dbReference>
<dbReference type="EMBL" id="SMRT01000029">
    <property type="protein sequence ID" value="TDF91241.1"/>
    <property type="molecule type" value="Genomic_DNA"/>
</dbReference>
<dbReference type="Pfam" id="PF07940">
    <property type="entry name" value="Hepar_II_III_C"/>
    <property type="match status" value="1"/>
</dbReference>
<dbReference type="GO" id="GO:0016829">
    <property type="term" value="F:lyase activity"/>
    <property type="evidence" value="ECO:0007669"/>
    <property type="project" value="InterPro"/>
</dbReference>
<comment type="subcellular location">
    <subcellularLocation>
        <location evidence="1">Cell envelope</location>
    </subcellularLocation>
</comment>
<dbReference type="OrthoDB" id="9793856at2"/>
<dbReference type="InterPro" id="IPR008929">
    <property type="entry name" value="Chondroitin_lyas"/>
</dbReference>
<evidence type="ECO:0000259" key="2">
    <source>
        <dbReference type="Pfam" id="PF07940"/>
    </source>
</evidence>
<protein>
    <recommendedName>
        <fullName evidence="2">Heparinase II/III-like C-terminal domain-containing protein</fullName>
    </recommendedName>
</protein>
<gene>
    <name evidence="3" type="ORF">E1757_33225</name>
</gene>
<sequence length="619" mass="70090">MDYRGLQEALEYGTRAASGKQALFGEGHAAHKWQEIKQSAYYRELLQEVVATGELLLNEPIIALPYSQYKIFDETGSRIEYERAYFARRQRLNTFAILSMTYGEPRYIEALENSIWAICDEYTWCLPAHLNGTSISVVENINGHTQGMGELRAKVREHRRVVDLFASETGFALTEIVSMLEDKLAPLIVYRARKEVKERILDPFCELNASFHWERLTMNWAAVCGAGVGAAAMYLIEDDAMLAPIVQRLIATMDCFLSGFQEDGACTEGIAYWNYGFGFFVYFAELLKQRTGGKVDLMQGEKIKQIALFQQKSYLTGDYTVSFSDASLRSAYQLGLTHHLKKRYPELEVPHVKYRAGFNDDHCYRWAHAIRNLVWSDSGQESADWGEAFYYLQDSQMLVSRKGDAERMVCFAAKGGHNDEPHNQNDIGSFILHVNGETLLTDPGAGQYTKQYFGKERYTFICNGSHGHSVPVIAGGYQLQGEEHRAQIMEADSSEGKDSFVLDIAKAYGNDSLQSLIRSFTFDKNGRLTVQDRFKFAQPTAVTERFVSYIEPVVLPDGRIRIQGKNGIELLYDANKLASAIQCVDFVNHQSENVQLYLIDLTLKSPAVEEQLTIRVELI</sequence>
<accession>A0A4R5K803</accession>
<dbReference type="PANTHER" id="PTHR38045">
    <property type="entry name" value="CHROMOSOME 1, WHOLE GENOME SHOTGUN SEQUENCE"/>
    <property type="match status" value="1"/>
</dbReference>
<comment type="caution">
    <text evidence="3">The sequence shown here is derived from an EMBL/GenBank/DDBJ whole genome shotgun (WGS) entry which is preliminary data.</text>
</comment>
<dbReference type="Proteomes" id="UP000295636">
    <property type="component" value="Unassembled WGS sequence"/>
</dbReference>
<reference evidence="3 4" key="1">
    <citation type="submission" date="2019-03" db="EMBL/GenBank/DDBJ databases">
        <title>This is whole genome sequence of Paenibacillus sp MS74 strain.</title>
        <authorList>
            <person name="Trinh H.N."/>
        </authorList>
    </citation>
    <scope>NUCLEOTIDE SEQUENCE [LARGE SCALE GENOMIC DNA]</scope>
    <source>
        <strain evidence="3 4">MS74</strain>
    </source>
</reference>
<evidence type="ECO:0000256" key="1">
    <source>
        <dbReference type="ARBA" id="ARBA00004196"/>
    </source>
</evidence>
<dbReference type="GO" id="GO:0030313">
    <property type="term" value="C:cell envelope"/>
    <property type="evidence" value="ECO:0007669"/>
    <property type="project" value="UniProtKB-SubCell"/>
</dbReference>
<organism evidence="3 4">
    <name type="scientific">Paenibacillus piri</name>
    <dbReference type="NCBI Taxonomy" id="2547395"/>
    <lineage>
        <taxon>Bacteria</taxon>
        <taxon>Bacillati</taxon>
        <taxon>Bacillota</taxon>
        <taxon>Bacilli</taxon>
        <taxon>Bacillales</taxon>
        <taxon>Paenibacillaceae</taxon>
        <taxon>Paenibacillus</taxon>
    </lineage>
</organism>
<evidence type="ECO:0000313" key="3">
    <source>
        <dbReference type="EMBL" id="TDF91241.1"/>
    </source>
</evidence>
<name>A0A4R5K803_9BACL</name>
<keyword evidence="4" id="KW-1185">Reference proteome</keyword>
<dbReference type="Gene3D" id="1.50.10.100">
    <property type="entry name" value="Chondroitin AC/alginate lyase"/>
    <property type="match status" value="1"/>
</dbReference>